<feature type="domain" description="FlgD Tudor-like" evidence="7">
    <location>
        <begin position="87"/>
        <end position="221"/>
    </location>
</feature>
<dbReference type="Pfam" id="PF13860">
    <property type="entry name" value="FlgD_ig"/>
    <property type="match status" value="1"/>
</dbReference>
<evidence type="ECO:0000256" key="2">
    <source>
        <dbReference type="ARBA" id="ARBA00016013"/>
    </source>
</evidence>
<comment type="function">
    <text evidence="4 5">Required for flagellar hook formation. May act as a scaffolding protein.</text>
</comment>
<dbReference type="InterPro" id="IPR005648">
    <property type="entry name" value="FlgD"/>
</dbReference>
<dbReference type="InterPro" id="IPR025963">
    <property type="entry name" value="FLgD_Tudor"/>
</dbReference>
<dbReference type="Proteomes" id="UP000434044">
    <property type="component" value="Unassembled WGS sequence"/>
</dbReference>
<keyword evidence="8" id="KW-0969">Cilium</keyword>
<dbReference type="Gene3D" id="2.60.40.4070">
    <property type="match status" value="1"/>
</dbReference>
<dbReference type="Pfam" id="PF03963">
    <property type="entry name" value="FlgD"/>
    <property type="match status" value="1"/>
</dbReference>
<keyword evidence="3 5" id="KW-1005">Bacterial flagellum biogenesis</keyword>
<comment type="caution">
    <text evidence="8">The sequence shown here is derived from an EMBL/GenBank/DDBJ whole genome shotgun (WGS) entry which is preliminary data.</text>
</comment>
<evidence type="ECO:0000259" key="7">
    <source>
        <dbReference type="Pfam" id="PF13861"/>
    </source>
</evidence>
<comment type="similarity">
    <text evidence="1 5">Belongs to the FlgD family.</text>
</comment>
<dbReference type="Gene3D" id="2.30.30.910">
    <property type="match status" value="1"/>
</dbReference>
<dbReference type="OrthoDB" id="9785233at2"/>
<evidence type="ECO:0000256" key="4">
    <source>
        <dbReference type="ARBA" id="ARBA00024746"/>
    </source>
</evidence>
<sequence length="225" mass="23569">MAELSTEYLNGLGLNAYSPASTTQGDDELGQEDFLRLLTTQLTTQDPTNPVENEDFVAQMAQFSTLTGIEELTSSFESLSQTLLQGQALEAATLVGKSVLVPSSKMELSEGQGASGAVELSTSATQARADIYDASGQVVRTLDLGALSAGLQEFDWDGTLEDGSVAPAGNYEFKVTAQTNGMTEALTTYLNGQVKSVSAESTGAGLMLNVQGIGNTTFSDVLRVS</sequence>
<protein>
    <recommendedName>
        <fullName evidence="2 5">Basal-body rod modification protein FlgD</fullName>
    </recommendedName>
</protein>
<evidence type="ECO:0000256" key="5">
    <source>
        <dbReference type="RuleBase" id="RU362076"/>
    </source>
</evidence>
<feature type="domain" description="FlgD/Vpr Ig-like" evidence="6">
    <location>
        <begin position="108"/>
        <end position="180"/>
    </location>
</feature>
<dbReference type="AlphaFoldDB" id="A0A6N8EB79"/>
<dbReference type="EMBL" id="WNKT01000009">
    <property type="protein sequence ID" value="MTW20720.1"/>
    <property type="molecule type" value="Genomic_DNA"/>
</dbReference>
<dbReference type="RefSeq" id="WP_155449310.1">
    <property type="nucleotide sequence ID" value="NZ_WNKT01000009.1"/>
</dbReference>
<gene>
    <name evidence="8" type="ORF">GJ668_06370</name>
</gene>
<accession>A0A6N8EB79</accession>
<name>A0A6N8EB79_9GAMM</name>
<dbReference type="InterPro" id="IPR025965">
    <property type="entry name" value="FlgD/Vpr_Ig-like"/>
</dbReference>
<organism evidence="8 9">
    <name type="scientific">Allochromatium palmeri</name>
    <dbReference type="NCBI Taxonomy" id="231048"/>
    <lineage>
        <taxon>Bacteria</taxon>
        <taxon>Pseudomonadati</taxon>
        <taxon>Pseudomonadota</taxon>
        <taxon>Gammaproteobacteria</taxon>
        <taxon>Chromatiales</taxon>
        <taxon>Chromatiaceae</taxon>
        <taxon>Allochromatium</taxon>
    </lineage>
</organism>
<evidence type="ECO:0000313" key="9">
    <source>
        <dbReference type="Proteomes" id="UP000434044"/>
    </source>
</evidence>
<keyword evidence="9" id="KW-1185">Reference proteome</keyword>
<evidence type="ECO:0000256" key="1">
    <source>
        <dbReference type="ARBA" id="ARBA00010577"/>
    </source>
</evidence>
<reference evidence="8 9" key="1">
    <citation type="submission" date="2019-11" db="EMBL/GenBank/DDBJ databases">
        <title>Whole-genome sequence of the anaerobic purple sulfur bacterium Allochromatium palmeri DSM 15591.</title>
        <authorList>
            <person name="Kyndt J.A."/>
            <person name="Meyer T.E."/>
        </authorList>
    </citation>
    <scope>NUCLEOTIDE SEQUENCE [LARGE SCALE GENOMIC DNA]</scope>
    <source>
        <strain evidence="8 9">DSM 15591</strain>
    </source>
</reference>
<keyword evidence="8" id="KW-0966">Cell projection</keyword>
<evidence type="ECO:0000259" key="6">
    <source>
        <dbReference type="Pfam" id="PF13860"/>
    </source>
</evidence>
<dbReference type="GO" id="GO:0044781">
    <property type="term" value="P:bacterial-type flagellum organization"/>
    <property type="evidence" value="ECO:0007669"/>
    <property type="project" value="UniProtKB-UniRule"/>
</dbReference>
<proteinExistence type="inferred from homology"/>
<evidence type="ECO:0000256" key="3">
    <source>
        <dbReference type="ARBA" id="ARBA00022795"/>
    </source>
</evidence>
<keyword evidence="8" id="KW-0282">Flagellum</keyword>
<dbReference type="Pfam" id="PF13861">
    <property type="entry name" value="FLgD_tudor"/>
    <property type="match status" value="1"/>
</dbReference>
<evidence type="ECO:0000313" key="8">
    <source>
        <dbReference type="EMBL" id="MTW20720.1"/>
    </source>
</evidence>